<accession>A0A0C1TRM5</accession>
<dbReference type="PROSITE" id="PS51892">
    <property type="entry name" value="SUBTILASE"/>
    <property type="match status" value="1"/>
</dbReference>
<dbReference type="RefSeq" id="WP_039643972.1">
    <property type="nucleotide sequence ID" value="NZ_JXBL01000001.1"/>
</dbReference>
<comment type="similarity">
    <text evidence="1 6 7">Belongs to the peptidase S8 family.</text>
</comment>
<evidence type="ECO:0000256" key="2">
    <source>
        <dbReference type="ARBA" id="ARBA00022670"/>
    </source>
</evidence>
<dbReference type="PROSITE" id="PS00138">
    <property type="entry name" value="SUBTILASE_SER"/>
    <property type="match status" value="1"/>
</dbReference>
<keyword evidence="3" id="KW-0479">Metal-binding</keyword>
<dbReference type="PROSITE" id="PS00137">
    <property type="entry name" value="SUBTILASE_HIS"/>
    <property type="match status" value="1"/>
</dbReference>
<evidence type="ECO:0000256" key="3">
    <source>
        <dbReference type="ARBA" id="ARBA00022723"/>
    </source>
</evidence>
<keyword evidence="4 6" id="KW-0378">Hydrolase</keyword>
<evidence type="ECO:0000259" key="9">
    <source>
        <dbReference type="Pfam" id="PF00082"/>
    </source>
</evidence>
<evidence type="ECO:0000256" key="8">
    <source>
        <dbReference type="SAM" id="SignalP"/>
    </source>
</evidence>
<dbReference type="GO" id="GO:0006508">
    <property type="term" value="P:proteolysis"/>
    <property type="evidence" value="ECO:0007669"/>
    <property type="project" value="UniProtKB-KW"/>
</dbReference>
<evidence type="ECO:0000313" key="11">
    <source>
        <dbReference type="EMBL" id="KIE41903.1"/>
    </source>
</evidence>
<dbReference type="InterPro" id="IPR037045">
    <property type="entry name" value="S8pro/Inhibitor_I9_sf"/>
</dbReference>
<feature type="active site" description="Charge relay system" evidence="6">
    <location>
        <position position="322"/>
    </location>
</feature>
<keyword evidence="2 6" id="KW-0645">Protease</keyword>
<dbReference type="AlphaFoldDB" id="A0A0C1TRM5"/>
<feature type="domain" description="Inhibitor I9" evidence="10">
    <location>
        <begin position="53"/>
        <end position="89"/>
    </location>
</feature>
<evidence type="ECO:0000256" key="1">
    <source>
        <dbReference type="ARBA" id="ARBA00011073"/>
    </source>
</evidence>
<dbReference type="PANTHER" id="PTHR43806">
    <property type="entry name" value="PEPTIDASE S8"/>
    <property type="match status" value="1"/>
</dbReference>
<dbReference type="InterPro" id="IPR034202">
    <property type="entry name" value="Subtilisin_Carlsberg-like"/>
</dbReference>
<comment type="caution">
    <text evidence="11">The sequence shown here is derived from an EMBL/GenBank/DDBJ whole genome shotgun (WGS) entry which is preliminary data.</text>
</comment>
<dbReference type="Proteomes" id="UP000031433">
    <property type="component" value="Unassembled WGS sequence"/>
</dbReference>
<keyword evidence="5 6" id="KW-0720">Serine protease</keyword>
<dbReference type="Gene3D" id="3.30.70.80">
    <property type="entry name" value="Peptidase S8 propeptide/proteinase inhibitor I9"/>
    <property type="match status" value="1"/>
</dbReference>
<dbReference type="InterPro" id="IPR010259">
    <property type="entry name" value="S8pro/Inhibitor_I9"/>
</dbReference>
<dbReference type="Pfam" id="PF05922">
    <property type="entry name" value="Inhibitor_I9"/>
    <property type="match status" value="1"/>
</dbReference>
<feature type="signal peptide" evidence="8">
    <location>
        <begin position="1"/>
        <end position="22"/>
    </location>
</feature>
<evidence type="ECO:0000256" key="6">
    <source>
        <dbReference type="PROSITE-ProRule" id="PRU01240"/>
    </source>
</evidence>
<dbReference type="PANTHER" id="PTHR43806:SF11">
    <property type="entry name" value="CEREVISIN-RELATED"/>
    <property type="match status" value="1"/>
</dbReference>
<dbReference type="InterPro" id="IPR015500">
    <property type="entry name" value="Peptidase_S8_subtilisin-rel"/>
</dbReference>
<feature type="domain" description="Peptidase S8/S53" evidence="9">
    <location>
        <begin position="125"/>
        <end position="376"/>
    </location>
</feature>
<dbReference type="InterPro" id="IPR023828">
    <property type="entry name" value="Peptidase_S8_Ser-AS"/>
</dbReference>
<sequence>MRYLLAVTALFALLLPQDGAFAADRKVIIGFRSAVGKKDVRHKEKVYRHGGRVKRTHSAVNAISATLSEEEIERLKKDPDVAYVESDFVFSSIEPVVVASGEYAATWGVQHIGADQVAEAGITGARVRVAVLDTGIDYTHPELRDNYKGGYNFVADNNDPMDDAYSLSHGTHVAGIIAARNNGTGVVGVAPAAELYAVKVLDGGLGGKLSDIIAGIEWAIENRMQVVNMSFGNMEFSQALKDACDLAYRSGIVLVASAGNFSPGVVLYPAAFDSVVAVSATYQDDTLGTFSSYGPQVELAAPGHNIYSTAIGGGYRTNFGTSQAAPHVTGAAALLISAGITDTNGNRSVADEVRQRLAAAARDLGEPGRDIYYGYGLVDVAKAVLYPPSIETVVTTPRGKRCASVTTLDLTNSTYRLDITGATLQALEVRVGSADGPLVNFIRFRRGTEGAASFSYTASGTVRLVLIPHGKPGTSARVTAVPEQL</sequence>
<name>A0A0C1TRM5_9BACT</name>
<dbReference type="PRINTS" id="PR00723">
    <property type="entry name" value="SUBTILISIN"/>
</dbReference>
<dbReference type="InterPro" id="IPR022398">
    <property type="entry name" value="Peptidase_S8_His-AS"/>
</dbReference>
<protein>
    <submittedName>
        <fullName evidence="11">Peptidase S8</fullName>
    </submittedName>
</protein>
<dbReference type="Pfam" id="PF00082">
    <property type="entry name" value="Peptidase_S8"/>
    <property type="match status" value="1"/>
</dbReference>
<dbReference type="GO" id="GO:0004252">
    <property type="term" value="F:serine-type endopeptidase activity"/>
    <property type="evidence" value="ECO:0007669"/>
    <property type="project" value="UniProtKB-UniRule"/>
</dbReference>
<dbReference type="SUPFAM" id="SSF54897">
    <property type="entry name" value="Protease propeptides/inhibitors"/>
    <property type="match status" value="1"/>
</dbReference>
<dbReference type="PROSITE" id="PS00136">
    <property type="entry name" value="SUBTILASE_ASP"/>
    <property type="match status" value="1"/>
</dbReference>
<reference evidence="11 12" key="1">
    <citation type="submission" date="2015-01" db="EMBL/GenBank/DDBJ databases">
        <title>Genome sequence of the anaerobic bacterium Geobacter soli GSS01, a dissimilatory Fe(III) reducer from soil.</title>
        <authorList>
            <person name="Yang G."/>
            <person name="Zhou S."/>
        </authorList>
    </citation>
    <scope>NUCLEOTIDE SEQUENCE [LARGE SCALE GENOMIC DNA]</scope>
    <source>
        <strain evidence="11 12">GSS01</strain>
    </source>
</reference>
<dbReference type="GO" id="GO:0046872">
    <property type="term" value="F:metal ion binding"/>
    <property type="evidence" value="ECO:0007669"/>
    <property type="project" value="UniProtKB-KW"/>
</dbReference>
<evidence type="ECO:0000256" key="7">
    <source>
        <dbReference type="RuleBase" id="RU003355"/>
    </source>
</evidence>
<gene>
    <name evidence="11" type="ORF">SE37_04290</name>
</gene>
<feature type="active site" description="Charge relay system" evidence="6">
    <location>
        <position position="133"/>
    </location>
</feature>
<feature type="active site" description="Charge relay system" evidence="6">
    <location>
        <position position="169"/>
    </location>
</feature>
<dbReference type="Gene3D" id="3.40.50.200">
    <property type="entry name" value="Peptidase S8/S53 domain"/>
    <property type="match status" value="1"/>
</dbReference>
<evidence type="ECO:0000256" key="5">
    <source>
        <dbReference type="ARBA" id="ARBA00022825"/>
    </source>
</evidence>
<proteinExistence type="inferred from homology"/>
<feature type="chain" id="PRO_5002138919" evidence="8">
    <location>
        <begin position="23"/>
        <end position="485"/>
    </location>
</feature>
<dbReference type="InterPro" id="IPR036852">
    <property type="entry name" value="Peptidase_S8/S53_dom_sf"/>
</dbReference>
<dbReference type="EMBL" id="JXBL01000001">
    <property type="protein sequence ID" value="KIE41903.1"/>
    <property type="molecule type" value="Genomic_DNA"/>
</dbReference>
<evidence type="ECO:0000313" key="12">
    <source>
        <dbReference type="Proteomes" id="UP000031433"/>
    </source>
</evidence>
<dbReference type="InterPro" id="IPR000209">
    <property type="entry name" value="Peptidase_S8/S53_dom"/>
</dbReference>
<dbReference type="SUPFAM" id="SSF52743">
    <property type="entry name" value="Subtilisin-like"/>
    <property type="match status" value="1"/>
</dbReference>
<dbReference type="InterPro" id="IPR023827">
    <property type="entry name" value="Peptidase_S8_Asp-AS"/>
</dbReference>
<keyword evidence="8" id="KW-0732">Signal</keyword>
<dbReference type="InterPro" id="IPR050131">
    <property type="entry name" value="Peptidase_S8_subtilisin-like"/>
</dbReference>
<evidence type="ECO:0000259" key="10">
    <source>
        <dbReference type="Pfam" id="PF05922"/>
    </source>
</evidence>
<evidence type="ECO:0000256" key="4">
    <source>
        <dbReference type="ARBA" id="ARBA00022801"/>
    </source>
</evidence>
<keyword evidence="12" id="KW-1185">Reference proteome</keyword>
<organism evidence="11 12">
    <name type="scientific">Geobacter soli</name>
    <dbReference type="NCBI Taxonomy" id="1510391"/>
    <lineage>
        <taxon>Bacteria</taxon>
        <taxon>Pseudomonadati</taxon>
        <taxon>Thermodesulfobacteriota</taxon>
        <taxon>Desulfuromonadia</taxon>
        <taxon>Geobacterales</taxon>
        <taxon>Geobacteraceae</taxon>
        <taxon>Geobacter</taxon>
    </lineage>
</organism>
<dbReference type="CDD" id="cd07477">
    <property type="entry name" value="Peptidases_S8_Subtilisin_subset"/>
    <property type="match status" value="1"/>
</dbReference>